<evidence type="ECO:0000256" key="3">
    <source>
        <dbReference type="ARBA" id="ARBA00022532"/>
    </source>
</evidence>
<dbReference type="Proteomes" id="UP000614334">
    <property type="component" value="Unassembled WGS sequence"/>
</dbReference>
<proteinExistence type="inferred from homology"/>
<comment type="pathway">
    <text evidence="1">Carbohydrate metabolism.</text>
</comment>
<dbReference type="AlphaFoldDB" id="A0A8H7I822"/>
<evidence type="ECO:0000313" key="8">
    <source>
        <dbReference type="Proteomes" id="UP000614334"/>
    </source>
</evidence>
<dbReference type="InterPro" id="IPR002020">
    <property type="entry name" value="Citrate_synthase"/>
</dbReference>
<comment type="caution">
    <text evidence="7">The sequence shown here is derived from an EMBL/GenBank/DDBJ whole genome shotgun (WGS) entry which is preliminary data.</text>
</comment>
<dbReference type="PRINTS" id="PR00143">
    <property type="entry name" value="CITRTSNTHASE"/>
</dbReference>
<dbReference type="InterPro" id="IPR019810">
    <property type="entry name" value="Citrate_synthase_AS"/>
</dbReference>
<comment type="similarity">
    <text evidence="2 5">Belongs to the citrate synthase family.</text>
</comment>
<dbReference type="InterPro" id="IPR016143">
    <property type="entry name" value="Citrate_synth-like_sm_a-sub"/>
</dbReference>
<evidence type="ECO:0000256" key="1">
    <source>
        <dbReference type="ARBA" id="ARBA00005007"/>
    </source>
</evidence>
<dbReference type="InterPro" id="IPR036969">
    <property type="entry name" value="Citrate_synthase_sf"/>
</dbReference>
<evidence type="ECO:0000256" key="2">
    <source>
        <dbReference type="ARBA" id="ARBA00010566"/>
    </source>
</evidence>
<dbReference type="PANTHER" id="PTHR42871:SF1">
    <property type="entry name" value="CITRATE SYNTHASE"/>
    <property type="match status" value="1"/>
</dbReference>
<keyword evidence="3" id="KW-0816">Tricarboxylic acid cycle</keyword>
<keyword evidence="4 5" id="KW-0808">Transferase</keyword>
<evidence type="ECO:0000256" key="4">
    <source>
        <dbReference type="ARBA" id="ARBA00022679"/>
    </source>
</evidence>
<evidence type="ECO:0000256" key="5">
    <source>
        <dbReference type="RuleBase" id="RU000441"/>
    </source>
</evidence>
<dbReference type="GO" id="GO:0046912">
    <property type="term" value="F:acyltransferase activity, acyl groups converted into alkyl on transfer"/>
    <property type="evidence" value="ECO:0007669"/>
    <property type="project" value="InterPro"/>
</dbReference>
<sequence>MGKPIPHNMATESLTVRDERTGKTYSIPITDNTISATAFKAIKAPARPGERPENETERGLRVSDKGFLNTAVIQSEITYIDGDNGILRYRYVVNLLRAFDIVLELKGPSHSGYPIEQLAEHSTFLEVAYLLIYGSLPSKGRYESFEFEVLHHSITHVDVAGLFRAFRYDAHPMSILTSAFAALGSYYAEANPSLQGQNLYTKGDKASLAIMDKQIYRLIGKATTLAAMAYRVRQGREFIVPPVGMSYTGSFLYQMDRLGQENYLNASATTVLQTGSSLVDPYSAIAMCISVRPSARRGERGRHSHAYFNWFPENVPAFLESVKKREKVLSGFGHRVYKTSDPRSFIIRRTAEEVFKVTGQDPLLETAMRLHDLAIKDEYFVKRKLAPNVDFWSGLIYRAMGFPLDFFPVLFAVPHLAARQVYAGAGRRDFIPIDQRPTESDDDTDPKKVLVLVSIRPGEQTKRTALATYKGKAKLDIIAMSNEVFEVRRTAPLFDNFCYFDSAARPIRYPSPHLLVFFIFASRVALVFAVAVLGVSAQSRSNDTEVPFGLQSPTIAFANTALPVQEHYDPMARGKPPYKLTIKPVCSAGQNASEEVHNVSTSAGSTSLELPIRFAKDTPLIVSIVDSSNMQATAPQVTVASGDVDDSCTAQIACTDVVQAPSVPVAAASTTNQPSSTDFPTDQLVTAAPSDTTVQFRSTTDSSGSTMVIVYSYATPSLDPTTITSAETSLETQSNSALSSRHPRLVILGLMSVFVTHLVLGHW</sequence>
<keyword evidence="6" id="KW-1133">Transmembrane helix</keyword>
<dbReference type="PROSITE" id="PS00480">
    <property type="entry name" value="CITRATE_SYNTHASE"/>
    <property type="match status" value="1"/>
</dbReference>
<dbReference type="Gene3D" id="1.10.580.10">
    <property type="entry name" value="Citrate Synthase, domain 1"/>
    <property type="match status" value="1"/>
</dbReference>
<evidence type="ECO:0000256" key="6">
    <source>
        <dbReference type="SAM" id="Phobius"/>
    </source>
</evidence>
<keyword evidence="6" id="KW-0812">Transmembrane</keyword>
<feature type="transmembrane region" description="Helical" evidence="6">
    <location>
        <begin position="514"/>
        <end position="535"/>
    </location>
</feature>
<dbReference type="PANTHER" id="PTHR42871">
    <property type="entry name" value="CITRATE SYNTHASE"/>
    <property type="match status" value="1"/>
</dbReference>
<dbReference type="EMBL" id="JACYCF010000013">
    <property type="protein sequence ID" value="KAF8753341.1"/>
    <property type="molecule type" value="Genomic_DNA"/>
</dbReference>
<name>A0A8H7I822_9AGAM</name>
<reference evidence="7" key="1">
    <citation type="submission" date="2020-09" db="EMBL/GenBank/DDBJ databases">
        <title>Comparative genome analyses of four rice-infecting Rhizoctonia solani isolates reveal extensive enrichment of homogalacturonan modification genes.</title>
        <authorList>
            <person name="Lee D.-Y."/>
            <person name="Jeon J."/>
            <person name="Kim K.-T."/>
            <person name="Cheong K."/>
            <person name="Song H."/>
            <person name="Choi G."/>
            <person name="Ko J."/>
            <person name="Opiyo S.O."/>
            <person name="Zuo S."/>
            <person name="Madhav S."/>
            <person name="Lee Y.-H."/>
            <person name="Wang G.-L."/>
        </authorList>
    </citation>
    <scope>NUCLEOTIDE SEQUENCE</scope>
    <source>
        <strain evidence="7">AG1-IA B2</strain>
    </source>
</reference>
<gene>
    <name evidence="7" type="ORF">RHS01_07085</name>
</gene>
<evidence type="ECO:0000313" key="7">
    <source>
        <dbReference type="EMBL" id="KAF8753341.1"/>
    </source>
</evidence>
<dbReference type="Gene3D" id="1.10.230.10">
    <property type="entry name" value="Cytochrome P450-Terp, domain 2"/>
    <property type="match status" value="1"/>
</dbReference>
<feature type="transmembrane region" description="Helical" evidence="6">
    <location>
        <begin position="745"/>
        <end position="762"/>
    </location>
</feature>
<accession>A0A8H7I822</accession>
<dbReference type="InterPro" id="IPR016142">
    <property type="entry name" value="Citrate_synth-like_lrg_a-sub"/>
</dbReference>
<dbReference type="SUPFAM" id="SSF48256">
    <property type="entry name" value="Citrate synthase"/>
    <property type="match status" value="1"/>
</dbReference>
<keyword evidence="6" id="KW-0472">Membrane</keyword>
<organism evidence="7 8">
    <name type="scientific">Rhizoctonia solani</name>
    <dbReference type="NCBI Taxonomy" id="456999"/>
    <lineage>
        <taxon>Eukaryota</taxon>
        <taxon>Fungi</taxon>
        <taxon>Dikarya</taxon>
        <taxon>Basidiomycota</taxon>
        <taxon>Agaricomycotina</taxon>
        <taxon>Agaricomycetes</taxon>
        <taxon>Cantharellales</taxon>
        <taxon>Ceratobasidiaceae</taxon>
        <taxon>Rhizoctonia</taxon>
    </lineage>
</organism>
<protein>
    <recommendedName>
        <fullName evidence="5">Citrate synthase</fullName>
    </recommendedName>
</protein>
<dbReference type="FunFam" id="1.10.230.10:FF:000002">
    <property type="entry name" value="Citrate synthase"/>
    <property type="match status" value="1"/>
</dbReference>
<dbReference type="GO" id="GO:0006099">
    <property type="term" value="P:tricarboxylic acid cycle"/>
    <property type="evidence" value="ECO:0007669"/>
    <property type="project" value="UniProtKB-KW"/>
</dbReference>
<dbReference type="Pfam" id="PF00285">
    <property type="entry name" value="Citrate_synt"/>
    <property type="match status" value="1"/>
</dbReference>